<name>A0A8X6JE87_TRICU</name>
<proteinExistence type="predicted"/>
<reference evidence="1" key="1">
    <citation type="submission" date="2020-07" db="EMBL/GenBank/DDBJ databases">
        <title>Multicomponent nature underlies the extraordinary mechanical properties of spider dragline silk.</title>
        <authorList>
            <person name="Kono N."/>
            <person name="Nakamura H."/>
            <person name="Mori M."/>
            <person name="Yoshida Y."/>
            <person name="Ohtoshi R."/>
            <person name="Malay A.D."/>
            <person name="Moran D.A.P."/>
            <person name="Tomita M."/>
            <person name="Numata K."/>
            <person name="Arakawa K."/>
        </authorList>
    </citation>
    <scope>NUCLEOTIDE SEQUENCE</scope>
</reference>
<dbReference type="AlphaFoldDB" id="A0A8X6JE87"/>
<protein>
    <submittedName>
        <fullName evidence="1">Uncharacterized protein</fullName>
    </submittedName>
</protein>
<dbReference type="Proteomes" id="UP000887116">
    <property type="component" value="Unassembled WGS sequence"/>
</dbReference>
<evidence type="ECO:0000313" key="2">
    <source>
        <dbReference type="Proteomes" id="UP000887116"/>
    </source>
</evidence>
<dbReference type="EMBL" id="BMAO01025527">
    <property type="protein sequence ID" value="GFR03336.1"/>
    <property type="molecule type" value="Genomic_DNA"/>
</dbReference>
<gene>
    <name evidence="1" type="ORF">TNCT_465271</name>
</gene>
<comment type="caution">
    <text evidence="1">The sequence shown here is derived from an EMBL/GenBank/DDBJ whole genome shotgun (WGS) entry which is preliminary data.</text>
</comment>
<evidence type="ECO:0000313" key="1">
    <source>
        <dbReference type="EMBL" id="GFR03336.1"/>
    </source>
</evidence>
<dbReference type="OrthoDB" id="10419695at2759"/>
<organism evidence="1 2">
    <name type="scientific">Trichonephila clavata</name>
    <name type="common">Joro spider</name>
    <name type="synonym">Nephila clavata</name>
    <dbReference type="NCBI Taxonomy" id="2740835"/>
    <lineage>
        <taxon>Eukaryota</taxon>
        <taxon>Metazoa</taxon>
        <taxon>Ecdysozoa</taxon>
        <taxon>Arthropoda</taxon>
        <taxon>Chelicerata</taxon>
        <taxon>Arachnida</taxon>
        <taxon>Araneae</taxon>
        <taxon>Araneomorphae</taxon>
        <taxon>Entelegynae</taxon>
        <taxon>Araneoidea</taxon>
        <taxon>Nephilidae</taxon>
        <taxon>Trichonephila</taxon>
    </lineage>
</organism>
<accession>A0A8X6JE87</accession>
<sequence length="100" mass="10608">MAEEDSDTGEELFSGVIAEREVMGGWTDVEGSSGDISESPFAVEEVIFAVREFRMLVVVVGCPLLVDSNGDMFVGLTSVGESNKPSPPSLYLGINSMSSI</sequence>
<keyword evidence="2" id="KW-1185">Reference proteome</keyword>